<protein>
    <submittedName>
        <fullName evidence="1">Unnamed protein product</fullName>
    </submittedName>
</protein>
<accession>A0ACB5TN64</accession>
<keyword evidence="2" id="KW-1185">Reference proteome</keyword>
<name>A0ACB5TN64_CANBO</name>
<reference evidence="1" key="1">
    <citation type="submission" date="2023-04" db="EMBL/GenBank/DDBJ databases">
        <title>Candida boidinii NBRC 1967.</title>
        <authorList>
            <person name="Ichikawa N."/>
            <person name="Sato H."/>
            <person name="Tonouchi N."/>
        </authorList>
    </citation>
    <scope>NUCLEOTIDE SEQUENCE</scope>
    <source>
        <strain evidence="1">NBRC 1967</strain>
    </source>
</reference>
<organism evidence="1 2">
    <name type="scientific">Candida boidinii</name>
    <name type="common">Yeast</name>
    <dbReference type="NCBI Taxonomy" id="5477"/>
    <lineage>
        <taxon>Eukaryota</taxon>
        <taxon>Fungi</taxon>
        <taxon>Dikarya</taxon>
        <taxon>Ascomycota</taxon>
        <taxon>Saccharomycotina</taxon>
        <taxon>Pichiomycetes</taxon>
        <taxon>Pichiales</taxon>
        <taxon>Pichiaceae</taxon>
        <taxon>Ogataea</taxon>
        <taxon>Ogataea/Candida clade</taxon>
    </lineage>
</organism>
<proteinExistence type="predicted"/>
<evidence type="ECO:0000313" key="2">
    <source>
        <dbReference type="Proteomes" id="UP001165101"/>
    </source>
</evidence>
<sequence length="277" mass="32239">MSLESLTKELTAFFNQEDYANCYDLLPKIKIELIKNNLLVPTSDTKINPNDLMITRSLLEIGALSSINLLKPLEFSNYITQVKSFYELNDILPISKNQNKLISLYLLLLLTQDNLALFHIELEKFKNFGLNVDDLETDEYLSIPIKFEKWIIDGNFNKVYDILSSKHKYPCKEFNLFEKDLLDSIRFTISTNIESSYESLPIENLKLLLFLKNSNDINEYIEKMNWLVENNVVYFNKSLTNTDAMIDDNDDEIVEAKDERLIIKNVIGYGKEMESIV</sequence>
<dbReference type="EMBL" id="BSXV01001063">
    <property type="protein sequence ID" value="GME91623.1"/>
    <property type="molecule type" value="Genomic_DNA"/>
</dbReference>
<comment type="caution">
    <text evidence="1">The sequence shown here is derived from an EMBL/GenBank/DDBJ whole genome shotgun (WGS) entry which is preliminary data.</text>
</comment>
<gene>
    <name evidence="1" type="ORF">Cboi01_000237600</name>
</gene>
<dbReference type="Proteomes" id="UP001165101">
    <property type="component" value="Unassembled WGS sequence"/>
</dbReference>
<evidence type="ECO:0000313" key="1">
    <source>
        <dbReference type="EMBL" id="GME91623.1"/>
    </source>
</evidence>